<evidence type="ECO:0000313" key="2">
    <source>
        <dbReference type="EMBL" id="VDL66558.1"/>
    </source>
</evidence>
<dbReference type="InterPro" id="IPR022750">
    <property type="entry name" value="IRF-2BP1_2-like_Znf"/>
</dbReference>
<sequence length="53" mass="5991">MLATMNGQSQAGLPNAAKVAQRQHCYLCDLPRWPWAMCTDYVEPVCRGCVNYE</sequence>
<dbReference type="AlphaFoldDB" id="A0A0N4XKB6"/>
<protein>
    <submittedName>
        <fullName evidence="4">IRF-2BP1_2 domain-containing protein</fullName>
    </submittedName>
</protein>
<keyword evidence="3" id="KW-1185">Reference proteome</keyword>
<name>A0A0N4XKB6_NIPBR</name>
<evidence type="ECO:0000259" key="1">
    <source>
        <dbReference type="Pfam" id="PF11261"/>
    </source>
</evidence>
<reference evidence="4" key="1">
    <citation type="submission" date="2017-02" db="UniProtKB">
        <authorList>
            <consortium name="WormBaseParasite"/>
        </authorList>
    </citation>
    <scope>IDENTIFICATION</scope>
</reference>
<evidence type="ECO:0000313" key="4">
    <source>
        <dbReference type="WBParaSite" id="NBR_0000296801-mRNA-1"/>
    </source>
</evidence>
<accession>A0A0N4XKB6</accession>
<dbReference type="Pfam" id="PF11261">
    <property type="entry name" value="IRF-2BP1_2"/>
    <property type="match status" value="1"/>
</dbReference>
<dbReference type="EMBL" id="UYSL01003943">
    <property type="protein sequence ID" value="VDL66558.1"/>
    <property type="molecule type" value="Genomic_DNA"/>
</dbReference>
<organism evidence="4">
    <name type="scientific">Nippostrongylus brasiliensis</name>
    <name type="common">Rat hookworm</name>
    <dbReference type="NCBI Taxonomy" id="27835"/>
    <lineage>
        <taxon>Eukaryota</taxon>
        <taxon>Metazoa</taxon>
        <taxon>Ecdysozoa</taxon>
        <taxon>Nematoda</taxon>
        <taxon>Chromadorea</taxon>
        <taxon>Rhabditida</taxon>
        <taxon>Rhabditina</taxon>
        <taxon>Rhabditomorpha</taxon>
        <taxon>Strongyloidea</taxon>
        <taxon>Heligmosomidae</taxon>
        <taxon>Nippostrongylus</taxon>
    </lineage>
</organism>
<dbReference type="Proteomes" id="UP000271162">
    <property type="component" value="Unassembled WGS sequence"/>
</dbReference>
<gene>
    <name evidence="2" type="ORF">NBR_LOCUS2969</name>
</gene>
<evidence type="ECO:0000313" key="3">
    <source>
        <dbReference type="Proteomes" id="UP000271162"/>
    </source>
</evidence>
<proteinExistence type="predicted"/>
<dbReference type="WBParaSite" id="NBR_0000296801-mRNA-1">
    <property type="protein sequence ID" value="NBR_0000296801-mRNA-1"/>
    <property type="gene ID" value="NBR_0000296801"/>
</dbReference>
<reference evidence="2 3" key="2">
    <citation type="submission" date="2018-11" db="EMBL/GenBank/DDBJ databases">
        <authorList>
            <consortium name="Pathogen Informatics"/>
        </authorList>
    </citation>
    <scope>NUCLEOTIDE SEQUENCE [LARGE SCALE GENOMIC DNA]</scope>
</reference>
<dbReference type="STRING" id="27835.A0A0N4XKB6"/>
<feature type="domain" description="Interferon regulatory factor 2-binding protein 1/2-like zinc finger" evidence="1">
    <location>
        <begin position="21"/>
        <end position="53"/>
    </location>
</feature>